<dbReference type="EMBL" id="BMHB01000004">
    <property type="protein sequence ID" value="GGI17927.1"/>
    <property type="molecule type" value="Genomic_DNA"/>
</dbReference>
<dbReference type="Pfam" id="PF01521">
    <property type="entry name" value="Fe-S_biosyn"/>
    <property type="match status" value="1"/>
</dbReference>
<evidence type="ECO:0000313" key="3">
    <source>
        <dbReference type="Proteomes" id="UP000626244"/>
    </source>
</evidence>
<feature type="domain" description="Core" evidence="1">
    <location>
        <begin position="1"/>
        <end position="100"/>
    </location>
</feature>
<dbReference type="InterPro" id="IPR035903">
    <property type="entry name" value="HesB-like_dom_sf"/>
</dbReference>
<proteinExistence type="predicted"/>
<accession>A0A8J3AW32</accession>
<comment type="caution">
    <text evidence="2">The sequence shown here is derived from an EMBL/GenBank/DDBJ whole genome shotgun (WGS) entry which is preliminary data.</text>
</comment>
<name>A0A8J3AW32_9BACI</name>
<dbReference type="Proteomes" id="UP000626244">
    <property type="component" value="Unassembled WGS sequence"/>
</dbReference>
<keyword evidence="3" id="KW-1185">Reference proteome</keyword>
<organism evidence="2 3">
    <name type="scientific">Gottfriedia solisilvae</name>
    <dbReference type="NCBI Taxonomy" id="1516104"/>
    <lineage>
        <taxon>Bacteria</taxon>
        <taxon>Bacillati</taxon>
        <taxon>Bacillota</taxon>
        <taxon>Bacilli</taxon>
        <taxon>Bacillales</taxon>
        <taxon>Bacillaceae</taxon>
        <taxon>Gottfriedia</taxon>
    </lineage>
</organism>
<evidence type="ECO:0000313" key="2">
    <source>
        <dbReference type="EMBL" id="GGI17927.1"/>
    </source>
</evidence>
<gene>
    <name evidence="2" type="ORF">GCM10007380_40380</name>
</gene>
<sequence>MQIKFTDNAKNLFSKLRDENPEHEVFLHYEIGGCGSPLDGVLRIKLMKTIEDFYQVPTDWNTIYMSKNSFRYVDDNLTIDYLDGLSIKSPNQTYSYKLGIEIVA</sequence>
<evidence type="ECO:0000259" key="1">
    <source>
        <dbReference type="Pfam" id="PF01521"/>
    </source>
</evidence>
<reference evidence="3" key="1">
    <citation type="journal article" date="2019" name="Int. J. Syst. Evol. Microbiol.">
        <title>The Global Catalogue of Microorganisms (GCM) 10K type strain sequencing project: providing services to taxonomists for standard genome sequencing and annotation.</title>
        <authorList>
            <consortium name="The Broad Institute Genomics Platform"/>
            <consortium name="The Broad Institute Genome Sequencing Center for Infectious Disease"/>
            <person name="Wu L."/>
            <person name="Ma J."/>
        </authorList>
    </citation>
    <scope>NUCLEOTIDE SEQUENCE [LARGE SCALE GENOMIC DNA]</scope>
    <source>
        <strain evidence="3">CGMCC 1.14993</strain>
    </source>
</reference>
<protein>
    <recommendedName>
        <fullName evidence="1">Core domain-containing protein</fullName>
    </recommendedName>
</protein>
<dbReference type="InterPro" id="IPR000361">
    <property type="entry name" value="ATAP_core_dom"/>
</dbReference>
<dbReference type="AlphaFoldDB" id="A0A8J3AW32"/>
<dbReference type="SUPFAM" id="SSF89360">
    <property type="entry name" value="HesB-like domain"/>
    <property type="match status" value="1"/>
</dbReference>
<dbReference type="OrthoDB" id="2936547at2"/>
<dbReference type="Gene3D" id="2.60.300.12">
    <property type="entry name" value="HesB-like domain"/>
    <property type="match status" value="1"/>
</dbReference>
<dbReference type="RefSeq" id="WP_088003071.1">
    <property type="nucleotide sequence ID" value="NZ_BMHB01000004.1"/>
</dbReference>